<evidence type="ECO:0000313" key="3">
    <source>
        <dbReference type="Proteomes" id="UP000594800"/>
    </source>
</evidence>
<evidence type="ECO:0000256" key="1">
    <source>
        <dbReference type="SAM" id="SignalP"/>
    </source>
</evidence>
<name>A0A7S9QCU6_9RHOB</name>
<protein>
    <submittedName>
        <fullName evidence="2">Uncharacterized protein</fullName>
    </submittedName>
</protein>
<proteinExistence type="predicted"/>
<evidence type="ECO:0000313" key="2">
    <source>
        <dbReference type="EMBL" id="QPH53466.1"/>
    </source>
</evidence>
<dbReference type="AlphaFoldDB" id="A0A7S9QCU6"/>
<dbReference type="EMBL" id="CP064942">
    <property type="protein sequence ID" value="QPH53466.1"/>
    <property type="molecule type" value="Genomic_DNA"/>
</dbReference>
<dbReference type="Proteomes" id="UP000594800">
    <property type="component" value="Chromosome"/>
</dbReference>
<keyword evidence="1" id="KW-0732">Signal</keyword>
<sequence>MALIRLLILACLALPAAAQERLTPDQFLDLAVGKTLTFQTYPGGMLVGVEQFLSREQSRWARADGSCVIGEIFIDGPALCFAYPDDPRDHCWWPLRVDDRLFVRFADLSSPSTQEITKITENPVICEEVPSV</sequence>
<dbReference type="KEGG" id="poz:I0K15_17015"/>
<keyword evidence="3" id="KW-1185">Reference proteome</keyword>
<accession>A0A7S9QCU6</accession>
<feature type="chain" id="PRO_5032282016" evidence="1">
    <location>
        <begin position="19"/>
        <end position="132"/>
    </location>
</feature>
<dbReference type="RefSeq" id="WP_196102675.1">
    <property type="nucleotide sequence ID" value="NZ_CP064942.1"/>
</dbReference>
<gene>
    <name evidence="2" type="ORF">I0K15_17015</name>
</gene>
<organism evidence="2 3">
    <name type="scientific">Pontivivens ytuae</name>
    <dbReference type="NCBI Taxonomy" id="2789856"/>
    <lineage>
        <taxon>Bacteria</taxon>
        <taxon>Pseudomonadati</taxon>
        <taxon>Pseudomonadota</taxon>
        <taxon>Alphaproteobacteria</taxon>
        <taxon>Rhodobacterales</taxon>
        <taxon>Paracoccaceae</taxon>
        <taxon>Pontivivens</taxon>
    </lineage>
</organism>
<feature type="signal peptide" evidence="1">
    <location>
        <begin position="1"/>
        <end position="18"/>
    </location>
</feature>
<reference evidence="2 3" key="1">
    <citation type="submission" date="2020-11" db="EMBL/GenBank/DDBJ databases">
        <title>Description of Pontivivens ytuae sp. nov. isolated from deep sea sediment of Mariana Trench.</title>
        <authorList>
            <person name="Wang Z."/>
            <person name="Sun Q.-L."/>
            <person name="Xu X.-D."/>
            <person name="Tang Y.-Z."/>
            <person name="Zhang J."/>
        </authorList>
    </citation>
    <scope>NUCLEOTIDE SEQUENCE [LARGE SCALE GENOMIC DNA]</scope>
    <source>
        <strain evidence="2 3">MT2928</strain>
    </source>
</reference>